<dbReference type="InterPro" id="IPR011256">
    <property type="entry name" value="Reg_factor_effector_dom_sf"/>
</dbReference>
<protein>
    <submittedName>
        <fullName evidence="1">Effector binding domain-containing protein</fullName>
    </submittedName>
</protein>
<dbReference type="RefSeq" id="WP_369918710.1">
    <property type="nucleotide sequence ID" value="NZ_JBCLSQ010000024.1"/>
</dbReference>
<sequence length="158" mass="17532">MDYQLETKEAFSLAAIGFSLQSDLSDMDAVIAEKTAFYKKLTQDGTLDALKQSATDDLEWSVNEVYQNKAWNYRAISTSKSLEIATRMVEFPAGDYITVSGISEDADGLFDQLTYKAFGEILPYVTDYAYVGGPNATWRKDNGDGTYSGQFIVPVVKQ</sequence>
<accession>A0ABV4DA93</accession>
<dbReference type="Gene3D" id="3.20.80.10">
    <property type="entry name" value="Regulatory factor, effector binding domain"/>
    <property type="match status" value="1"/>
</dbReference>
<proteinExistence type="predicted"/>
<comment type="caution">
    <text evidence="1">The sequence shown here is derived from an EMBL/GenBank/DDBJ whole genome shotgun (WGS) entry which is preliminary data.</text>
</comment>
<dbReference type="EMBL" id="JBCLSQ010000024">
    <property type="protein sequence ID" value="MEY8538619.1"/>
    <property type="molecule type" value="Genomic_DNA"/>
</dbReference>
<organism evidence="1 2">
    <name type="scientific">Lactococcus muris</name>
    <dbReference type="NCBI Taxonomy" id="2941330"/>
    <lineage>
        <taxon>Bacteria</taxon>
        <taxon>Bacillati</taxon>
        <taxon>Bacillota</taxon>
        <taxon>Bacilli</taxon>
        <taxon>Lactobacillales</taxon>
        <taxon>Streptococcaceae</taxon>
        <taxon>Lactococcus</taxon>
    </lineage>
</organism>
<dbReference type="Proteomes" id="UP001565242">
    <property type="component" value="Unassembled WGS sequence"/>
</dbReference>
<name>A0ABV4DA93_9LACT</name>
<reference evidence="1 2" key="1">
    <citation type="submission" date="2024-03" db="EMBL/GenBank/DDBJ databases">
        <title>Mouse gut bacterial collection (mGBC) of GemPharmatech.</title>
        <authorList>
            <person name="He Y."/>
            <person name="Dong L."/>
            <person name="Wu D."/>
            <person name="Gao X."/>
            <person name="Lin Z."/>
        </authorList>
    </citation>
    <scope>NUCLEOTIDE SEQUENCE [LARGE SCALE GENOMIC DNA]</scope>
    <source>
        <strain evidence="1 2">20-218</strain>
    </source>
</reference>
<gene>
    <name evidence="1" type="ORF">AALM99_09215</name>
</gene>
<evidence type="ECO:0000313" key="1">
    <source>
        <dbReference type="EMBL" id="MEY8538619.1"/>
    </source>
</evidence>
<keyword evidence="2" id="KW-1185">Reference proteome</keyword>
<evidence type="ECO:0000313" key="2">
    <source>
        <dbReference type="Proteomes" id="UP001565242"/>
    </source>
</evidence>